<dbReference type="NCBIfam" id="TIGR00527">
    <property type="entry name" value="gcvH"/>
    <property type="match status" value="1"/>
</dbReference>
<keyword evidence="7" id="KW-1185">Reference proteome</keyword>
<dbReference type="GO" id="GO:0005829">
    <property type="term" value="C:cytosol"/>
    <property type="evidence" value="ECO:0007669"/>
    <property type="project" value="TreeGrafter"/>
</dbReference>
<gene>
    <name evidence="3 6" type="primary">gcvH</name>
    <name evidence="6" type="ORF">H0A61_00817</name>
</gene>
<dbReference type="PANTHER" id="PTHR11715:SF3">
    <property type="entry name" value="GLYCINE CLEAVAGE SYSTEM H PROTEIN-RELATED"/>
    <property type="match status" value="1"/>
</dbReference>
<dbReference type="InterPro" id="IPR017453">
    <property type="entry name" value="GCV_H_sub"/>
</dbReference>
<dbReference type="InterPro" id="IPR000089">
    <property type="entry name" value="Biotin_lipoyl"/>
</dbReference>
<name>A0A8A0RKS8_9FIRM</name>
<dbReference type="InterPro" id="IPR011053">
    <property type="entry name" value="Single_hybrid_motif"/>
</dbReference>
<accession>A0A8A0RKS8</accession>
<comment type="function">
    <text evidence="3">The glycine cleavage system catalyzes the degradation of glycine. The H protein shuttles the methylamine group of glycine from the P protein to the T protein.</text>
</comment>
<sequence length="124" mass="14162">MNYPDDLKYNREHLWIKTEGNTAYVGITDYAQNELGEILYVDLPEVGKKYAKGEQFSEVESAKVNSTLCMPFTGTVKEVNEKLDDEPEFINQAPYEAWIAKFELHDPDELSDMISASEYKAGLK</sequence>
<dbReference type="Pfam" id="PF01597">
    <property type="entry name" value="GCV_H"/>
    <property type="match status" value="1"/>
</dbReference>
<dbReference type="HAMAP" id="MF_00272">
    <property type="entry name" value="GcvH"/>
    <property type="match status" value="1"/>
</dbReference>
<dbReference type="CDD" id="cd06848">
    <property type="entry name" value="GCS_H"/>
    <property type="match status" value="1"/>
</dbReference>
<dbReference type="RefSeq" id="WP_206708701.1">
    <property type="nucleotide sequence ID" value="NZ_CP059066.1"/>
</dbReference>
<dbReference type="SUPFAM" id="SSF51230">
    <property type="entry name" value="Single hybrid motif"/>
    <property type="match status" value="1"/>
</dbReference>
<protein>
    <recommendedName>
        <fullName evidence="3">Glycine cleavage system H protein</fullName>
    </recommendedName>
</protein>
<evidence type="ECO:0000256" key="2">
    <source>
        <dbReference type="ARBA" id="ARBA00022823"/>
    </source>
</evidence>
<dbReference type="Gene3D" id="2.40.50.100">
    <property type="match status" value="1"/>
</dbReference>
<dbReference type="Proteomes" id="UP000662904">
    <property type="component" value="Chromosome"/>
</dbReference>
<evidence type="ECO:0000256" key="4">
    <source>
        <dbReference type="PIRSR" id="PIRSR617453-50"/>
    </source>
</evidence>
<organism evidence="6 7">
    <name type="scientific">Koleobacter methoxysyntrophicus</name>
    <dbReference type="NCBI Taxonomy" id="2751313"/>
    <lineage>
        <taxon>Bacteria</taxon>
        <taxon>Bacillati</taxon>
        <taxon>Bacillota</taxon>
        <taxon>Clostridia</taxon>
        <taxon>Koleobacterales</taxon>
        <taxon>Koleobacteraceae</taxon>
        <taxon>Koleobacter</taxon>
    </lineage>
</organism>
<dbReference type="PROSITE" id="PS50968">
    <property type="entry name" value="BIOTINYL_LIPOYL"/>
    <property type="match status" value="1"/>
</dbReference>
<dbReference type="KEGG" id="kme:H0A61_00817"/>
<dbReference type="InterPro" id="IPR033753">
    <property type="entry name" value="GCV_H/Fam206"/>
</dbReference>
<comment type="similarity">
    <text evidence="1 3">Belongs to the GcvH family.</text>
</comment>
<evidence type="ECO:0000313" key="6">
    <source>
        <dbReference type="EMBL" id="QSQ08492.1"/>
    </source>
</evidence>
<dbReference type="GO" id="GO:0005960">
    <property type="term" value="C:glycine cleavage complex"/>
    <property type="evidence" value="ECO:0007669"/>
    <property type="project" value="InterPro"/>
</dbReference>
<comment type="cofactor">
    <cofactor evidence="3">
        <name>(R)-lipoate</name>
        <dbReference type="ChEBI" id="CHEBI:83088"/>
    </cofactor>
    <text evidence="3">Binds 1 lipoyl cofactor covalently.</text>
</comment>
<dbReference type="NCBIfam" id="NF002270">
    <property type="entry name" value="PRK01202.1"/>
    <property type="match status" value="1"/>
</dbReference>
<dbReference type="AlphaFoldDB" id="A0A8A0RKS8"/>
<evidence type="ECO:0000259" key="5">
    <source>
        <dbReference type="PROSITE" id="PS50968"/>
    </source>
</evidence>
<keyword evidence="2 3" id="KW-0450">Lipoyl</keyword>
<evidence type="ECO:0000256" key="3">
    <source>
        <dbReference type="HAMAP-Rule" id="MF_00272"/>
    </source>
</evidence>
<evidence type="ECO:0000256" key="1">
    <source>
        <dbReference type="ARBA" id="ARBA00009249"/>
    </source>
</evidence>
<proteinExistence type="inferred from homology"/>
<dbReference type="PANTHER" id="PTHR11715">
    <property type="entry name" value="GLYCINE CLEAVAGE SYSTEM H PROTEIN"/>
    <property type="match status" value="1"/>
</dbReference>
<dbReference type="GO" id="GO:0019464">
    <property type="term" value="P:glycine decarboxylation via glycine cleavage system"/>
    <property type="evidence" value="ECO:0007669"/>
    <property type="project" value="UniProtKB-UniRule"/>
</dbReference>
<comment type="subunit">
    <text evidence="3">The glycine cleavage system is composed of four proteins: P, T, L and H.</text>
</comment>
<feature type="domain" description="Lipoyl-binding" evidence="5">
    <location>
        <begin position="22"/>
        <end position="103"/>
    </location>
</feature>
<reference evidence="6" key="1">
    <citation type="submission" date="2020-07" db="EMBL/GenBank/DDBJ databases">
        <title>Koleobacter methoxysyntrophicus gen. nov., sp. nov., a novel anaerobic bacterium isolated from deep subsurface oil field and proposal of Koleobacterales ord. nov. in the phylum Firmicutes.</title>
        <authorList>
            <person name="Sakamoto S."/>
            <person name="Tamaki H."/>
        </authorList>
    </citation>
    <scope>NUCLEOTIDE SEQUENCE</scope>
    <source>
        <strain evidence="6">NRmbB1</strain>
    </source>
</reference>
<feature type="modified residue" description="N6-lipoyllysine" evidence="3 4">
    <location>
        <position position="63"/>
    </location>
</feature>
<dbReference type="GO" id="GO:0009249">
    <property type="term" value="P:protein lipoylation"/>
    <property type="evidence" value="ECO:0007669"/>
    <property type="project" value="TreeGrafter"/>
</dbReference>
<evidence type="ECO:0000313" key="7">
    <source>
        <dbReference type="Proteomes" id="UP000662904"/>
    </source>
</evidence>
<dbReference type="InterPro" id="IPR002930">
    <property type="entry name" value="GCV_H"/>
</dbReference>
<dbReference type="EMBL" id="CP059066">
    <property type="protein sequence ID" value="QSQ08492.1"/>
    <property type="molecule type" value="Genomic_DNA"/>
</dbReference>